<dbReference type="NCBIfam" id="TIGR01144">
    <property type="entry name" value="ATP_synt_b"/>
    <property type="match status" value="1"/>
</dbReference>
<evidence type="ECO:0000256" key="4">
    <source>
        <dbReference type="ARBA" id="ARBA00022547"/>
    </source>
</evidence>
<dbReference type="GO" id="GO:0046933">
    <property type="term" value="F:proton-transporting ATP synthase activity, rotational mechanism"/>
    <property type="evidence" value="ECO:0007669"/>
    <property type="project" value="UniProtKB-UniRule"/>
</dbReference>
<evidence type="ECO:0000256" key="8">
    <source>
        <dbReference type="ARBA" id="ARBA00023065"/>
    </source>
</evidence>
<evidence type="ECO:0000256" key="15">
    <source>
        <dbReference type="SAM" id="Coils"/>
    </source>
</evidence>
<dbReference type="InterPro" id="IPR050059">
    <property type="entry name" value="ATP_synthase_B_chain"/>
</dbReference>
<dbReference type="GO" id="GO:0045259">
    <property type="term" value="C:proton-transporting ATP synthase complex"/>
    <property type="evidence" value="ECO:0007669"/>
    <property type="project" value="UniProtKB-KW"/>
</dbReference>
<reference evidence="16 17" key="1">
    <citation type="submission" date="2017-10" db="EMBL/GenBank/DDBJ databases">
        <title>Bacillus sp. nov., a halophilic bacterium isolated from a Yangshapao Lake.</title>
        <authorList>
            <person name="Wang H."/>
        </authorList>
    </citation>
    <scope>NUCLEOTIDE SEQUENCE [LARGE SCALE GENOMIC DNA]</scope>
    <source>
        <strain evidence="16 17">YSP-3</strain>
    </source>
</reference>
<accession>A0A2W0H2R1</accession>
<keyword evidence="8 13" id="KW-0406">Ion transport</keyword>
<feature type="transmembrane region" description="Helical" evidence="13">
    <location>
        <begin position="12"/>
        <end position="29"/>
    </location>
</feature>
<keyword evidence="6 13" id="KW-0375">Hydrogen ion transport</keyword>
<comment type="function">
    <text evidence="11 13">F(1)F(0) ATP synthase produces ATP from ADP in the presence of a proton or sodium gradient. F-type ATPases consist of two structural domains, F(1) containing the extramembraneous catalytic core and F(0) containing the membrane proton channel, linked together by a central stalk and a peripheral stalk. During catalysis, ATP synthesis in the catalytic domain of F(1) is coupled via a rotary mechanism of the central stalk subunits to proton translocation.</text>
</comment>
<organism evidence="16 17">
    <name type="scientific">Alteribacter lacisalsi</name>
    <dbReference type="NCBI Taxonomy" id="2045244"/>
    <lineage>
        <taxon>Bacteria</taxon>
        <taxon>Bacillati</taxon>
        <taxon>Bacillota</taxon>
        <taxon>Bacilli</taxon>
        <taxon>Bacillales</taxon>
        <taxon>Bacillaceae</taxon>
        <taxon>Alteribacter</taxon>
    </lineage>
</organism>
<evidence type="ECO:0000256" key="5">
    <source>
        <dbReference type="ARBA" id="ARBA00022692"/>
    </source>
</evidence>
<keyword evidence="4 13" id="KW-0138">CF(0)</keyword>
<feature type="coiled-coil region" evidence="15">
    <location>
        <begin position="47"/>
        <end position="118"/>
    </location>
</feature>
<dbReference type="InterPro" id="IPR005864">
    <property type="entry name" value="ATP_synth_F0_bsu_bac"/>
</dbReference>
<dbReference type="HAMAP" id="MF_01398">
    <property type="entry name" value="ATP_synth_b_bprime"/>
    <property type="match status" value="1"/>
</dbReference>
<dbReference type="PANTHER" id="PTHR33445">
    <property type="entry name" value="ATP SYNTHASE SUBUNIT B', CHLOROPLASTIC"/>
    <property type="match status" value="1"/>
</dbReference>
<evidence type="ECO:0000256" key="1">
    <source>
        <dbReference type="ARBA" id="ARBA00005513"/>
    </source>
</evidence>
<sequence length="163" mass="18748">MFGPIEWGDVIYQLAGFVVLLLILKKFAFGPIMDMMEKRENHIADQISSAEKNREESEKYLEEQREAIKEARTEAKEIVENARKQAERTEKDIIANAEKQAERKTQEALANIQMEKEQAISALREQVSSLSVLVASKVIEKELDEKEQEKLIQETLKEVGEEL</sequence>
<comment type="function">
    <text evidence="13">Component of the F(0) channel, it forms part of the peripheral stalk, linking F(1) to F(0).</text>
</comment>
<protein>
    <recommendedName>
        <fullName evidence="13">ATP synthase subunit b</fullName>
    </recommendedName>
    <alternativeName>
        <fullName evidence="13">ATP synthase F(0) sector subunit b</fullName>
    </alternativeName>
    <alternativeName>
        <fullName evidence="13">ATPase subunit I</fullName>
    </alternativeName>
    <alternativeName>
        <fullName evidence="13">F-type ATPase subunit b</fullName>
        <shortName evidence="13">F-ATPase subunit b</shortName>
    </alternativeName>
</protein>
<keyword evidence="2 13" id="KW-0813">Transport</keyword>
<proteinExistence type="inferred from homology"/>
<evidence type="ECO:0000313" key="16">
    <source>
        <dbReference type="EMBL" id="PYZ96084.1"/>
    </source>
</evidence>
<dbReference type="PANTHER" id="PTHR33445:SF1">
    <property type="entry name" value="ATP SYNTHASE SUBUNIT B"/>
    <property type="match status" value="1"/>
</dbReference>
<comment type="similarity">
    <text evidence="1 13 14">Belongs to the ATPase B chain family.</text>
</comment>
<dbReference type="OrthoDB" id="282095at2"/>
<comment type="caution">
    <text evidence="16">The sequence shown here is derived from an EMBL/GenBank/DDBJ whole genome shotgun (WGS) entry which is preliminary data.</text>
</comment>
<dbReference type="AlphaFoldDB" id="A0A2W0H2R1"/>
<dbReference type="RefSeq" id="WP_110521359.1">
    <property type="nucleotide sequence ID" value="NZ_PDOF01000003.1"/>
</dbReference>
<dbReference type="Gene3D" id="6.10.250.1580">
    <property type="match status" value="1"/>
</dbReference>
<evidence type="ECO:0000256" key="14">
    <source>
        <dbReference type="RuleBase" id="RU003848"/>
    </source>
</evidence>
<dbReference type="EMBL" id="PDOF01000003">
    <property type="protein sequence ID" value="PYZ96084.1"/>
    <property type="molecule type" value="Genomic_DNA"/>
</dbReference>
<dbReference type="Pfam" id="PF00430">
    <property type="entry name" value="ATP-synt_B"/>
    <property type="match status" value="1"/>
</dbReference>
<keyword evidence="5 13" id="KW-0812">Transmembrane</keyword>
<dbReference type="SUPFAM" id="SSF81573">
    <property type="entry name" value="F1F0 ATP synthase subunit B, membrane domain"/>
    <property type="match status" value="1"/>
</dbReference>
<evidence type="ECO:0000256" key="10">
    <source>
        <dbReference type="ARBA" id="ARBA00023310"/>
    </source>
</evidence>
<dbReference type="GO" id="GO:0012505">
    <property type="term" value="C:endomembrane system"/>
    <property type="evidence" value="ECO:0007669"/>
    <property type="project" value="UniProtKB-SubCell"/>
</dbReference>
<evidence type="ECO:0000256" key="9">
    <source>
        <dbReference type="ARBA" id="ARBA00023136"/>
    </source>
</evidence>
<evidence type="ECO:0000313" key="17">
    <source>
        <dbReference type="Proteomes" id="UP000248066"/>
    </source>
</evidence>
<evidence type="ECO:0000256" key="11">
    <source>
        <dbReference type="ARBA" id="ARBA00025198"/>
    </source>
</evidence>
<evidence type="ECO:0000256" key="7">
    <source>
        <dbReference type="ARBA" id="ARBA00022989"/>
    </source>
</evidence>
<name>A0A2W0H2R1_9BACI</name>
<keyword evidence="10 13" id="KW-0066">ATP synthesis</keyword>
<dbReference type="GO" id="GO:0005886">
    <property type="term" value="C:plasma membrane"/>
    <property type="evidence" value="ECO:0007669"/>
    <property type="project" value="UniProtKB-SubCell"/>
</dbReference>
<evidence type="ECO:0000256" key="12">
    <source>
        <dbReference type="ARBA" id="ARBA00037847"/>
    </source>
</evidence>
<keyword evidence="9 13" id="KW-0472">Membrane</keyword>
<comment type="subunit">
    <text evidence="13">F-type ATPases have 2 components, F(1) - the catalytic core - and F(0) - the membrane proton channel. F(1) has five subunits: alpha(3), beta(3), gamma(1), delta(1), epsilon(1). F(0) has three main subunits: a(1), b(2) and c(10-14). The alpha and beta chains form an alternating ring which encloses part of the gamma chain. F(1) is attached to F(0) by a central stalk formed by the gamma and epsilon chains, while a peripheral stalk is formed by the delta and b chains.</text>
</comment>
<dbReference type="InterPro" id="IPR028987">
    <property type="entry name" value="ATP_synth_B-like_membr_sf"/>
</dbReference>
<evidence type="ECO:0000256" key="2">
    <source>
        <dbReference type="ARBA" id="ARBA00022448"/>
    </source>
</evidence>
<keyword evidence="3 13" id="KW-1003">Cell membrane</keyword>
<keyword evidence="15" id="KW-0175">Coiled coil</keyword>
<keyword evidence="17" id="KW-1185">Reference proteome</keyword>
<evidence type="ECO:0000256" key="3">
    <source>
        <dbReference type="ARBA" id="ARBA00022475"/>
    </source>
</evidence>
<dbReference type="Proteomes" id="UP000248066">
    <property type="component" value="Unassembled WGS sequence"/>
</dbReference>
<keyword evidence="7 13" id="KW-1133">Transmembrane helix</keyword>
<gene>
    <name evidence="13 16" type="primary">atpF</name>
    <name evidence="16" type="ORF">CR205_17085</name>
</gene>
<comment type="subcellular location">
    <subcellularLocation>
        <location evidence="13">Cell membrane</location>
        <topology evidence="13">Single-pass membrane protein</topology>
    </subcellularLocation>
    <subcellularLocation>
        <location evidence="12">Endomembrane system</location>
        <topology evidence="12">Single-pass membrane protein</topology>
    </subcellularLocation>
</comment>
<evidence type="ECO:0000256" key="13">
    <source>
        <dbReference type="HAMAP-Rule" id="MF_01398"/>
    </source>
</evidence>
<evidence type="ECO:0000256" key="6">
    <source>
        <dbReference type="ARBA" id="ARBA00022781"/>
    </source>
</evidence>
<dbReference type="GO" id="GO:0046961">
    <property type="term" value="F:proton-transporting ATPase activity, rotational mechanism"/>
    <property type="evidence" value="ECO:0007669"/>
    <property type="project" value="TreeGrafter"/>
</dbReference>
<dbReference type="CDD" id="cd06503">
    <property type="entry name" value="ATP-synt_Fo_b"/>
    <property type="match status" value="1"/>
</dbReference>
<dbReference type="InterPro" id="IPR002146">
    <property type="entry name" value="ATP_synth_b/b'su_bac/chlpt"/>
</dbReference>